<name>A0A091BU39_9GAMM</name>
<accession>A0A091BU39</accession>
<dbReference type="STRING" id="1384054.N790_07175"/>
<keyword evidence="1" id="KW-0732">Signal</keyword>
<dbReference type="PROSITE" id="PS51257">
    <property type="entry name" value="PROKAR_LIPOPROTEIN"/>
    <property type="match status" value="1"/>
</dbReference>
<protein>
    <submittedName>
        <fullName evidence="2">Uncharacterized protein</fullName>
    </submittedName>
</protein>
<proteinExistence type="predicted"/>
<reference evidence="2 3" key="1">
    <citation type="submission" date="2013-09" db="EMBL/GenBank/DDBJ databases">
        <title>Genome sequencing of Arenimonas malthae.</title>
        <authorList>
            <person name="Chen F."/>
            <person name="Wang G."/>
        </authorList>
    </citation>
    <scope>NUCLEOTIDE SEQUENCE [LARGE SCALE GENOMIC DNA]</scope>
    <source>
        <strain evidence="2 3">CC-JY-1</strain>
    </source>
</reference>
<evidence type="ECO:0000313" key="3">
    <source>
        <dbReference type="Proteomes" id="UP000029392"/>
    </source>
</evidence>
<evidence type="ECO:0000313" key="2">
    <source>
        <dbReference type="EMBL" id="KFN47845.1"/>
    </source>
</evidence>
<organism evidence="2 3">
    <name type="scientific">Arenimonas malthae CC-JY-1</name>
    <dbReference type="NCBI Taxonomy" id="1384054"/>
    <lineage>
        <taxon>Bacteria</taxon>
        <taxon>Pseudomonadati</taxon>
        <taxon>Pseudomonadota</taxon>
        <taxon>Gammaproteobacteria</taxon>
        <taxon>Lysobacterales</taxon>
        <taxon>Lysobacteraceae</taxon>
        <taxon>Arenimonas</taxon>
    </lineage>
</organism>
<feature type="signal peptide" evidence="1">
    <location>
        <begin position="1"/>
        <end position="17"/>
    </location>
</feature>
<dbReference type="Proteomes" id="UP000029392">
    <property type="component" value="Unassembled WGS sequence"/>
</dbReference>
<keyword evidence="3" id="KW-1185">Reference proteome</keyword>
<evidence type="ECO:0000256" key="1">
    <source>
        <dbReference type="SAM" id="SignalP"/>
    </source>
</evidence>
<dbReference type="PATRIC" id="fig|1384054.3.peg.1439"/>
<gene>
    <name evidence="2" type="ORF">N790_07175</name>
</gene>
<dbReference type="AlphaFoldDB" id="A0A091BU39"/>
<dbReference type="EMBL" id="AVCH01000157">
    <property type="protein sequence ID" value="KFN47845.1"/>
    <property type="molecule type" value="Genomic_DNA"/>
</dbReference>
<feature type="chain" id="PRO_5001870127" evidence="1">
    <location>
        <begin position="18"/>
        <end position="189"/>
    </location>
</feature>
<sequence length="189" mass="19545">MSPRLPLSFALLLPALAGCGDAWVAPAAGSPVPVVAPLAAEPQAAGNQARFVVDGQEFRFSTPGIRRSRARAGEGVLAHSIELANGDNSLYARVVLQVPAGREGLDGDYRAVQLGSPGALGQAGVGEVVLAEETDARRGRRMLPSGSGSIRVRREGADYVVVFDVRGDDLFRAADAGAITGELRFAAGP</sequence>
<comment type="caution">
    <text evidence="2">The sequence shown here is derived from an EMBL/GenBank/DDBJ whole genome shotgun (WGS) entry which is preliminary data.</text>
</comment>